<dbReference type="InParanoid" id="C4QW65"/>
<accession>C4QW65</accession>
<evidence type="ECO:0000256" key="6">
    <source>
        <dbReference type="SAM" id="SignalP"/>
    </source>
</evidence>
<dbReference type="InterPro" id="IPR011650">
    <property type="entry name" value="Peptidase_M20_dimer"/>
</dbReference>
<evidence type="ECO:0000256" key="5">
    <source>
        <dbReference type="ARBA" id="ARBA00022833"/>
    </source>
</evidence>
<dbReference type="Gene3D" id="3.30.70.360">
    <property type="match status" value="1"/>
</dbReference>
<evidence type="ECO:0000313" key="8">
    <source>
        <dbReference type="EMBL" id="CAY67488.1"/>
    </source>
</evidence>
<dbReference type="GO" id="GO:0016787">
    <property type="term" value="F:hydrolase activity"/>
    <property type="evidence" value="ECO:0007669"/>
    <property type="project" value="UniProtKB-KW"/>
</dbReference>
<dbReference type="AlphaFoldDB" id="C4QW65"/>
<keyword evidence="6" id="KW-0732">Signal</keyword>
<name>C4QW65_KOMPG</name>
<evidence type="ECO:0000256" key="1">
    <source>
        <dbReference type="ARBA" id="ARBA00001947"/>
    </source>
</evidence>
<dbReference type="Pfam" id="PF07687">
    <property type="entry name" value="M20_dimer"/>
    <property type="match status" value="1"/>
</dbReference>
<feature type="signal peptide" evidence="6">
    <location>
        <begin position="1"/>
        <end position="18"/>
    </location>
</feature>
<evidence type="ECO:0000256" key="4">
    <source>
        <dbReference type="ARBA" id="ARBA00022801"/>
    </source>
</evidence>
<dbReference type="PANTHER" id="PTHR43808:SF8">
    <property type="entry name" value="PEPTIDASE M20 DIMERISATION DOMAIN-CONTAINING PROTEIN"/>
    <property type="match status" value="1"/>
</dbReference>
<dbReference type="eggNOG" id="KOG2275">
    <property type="taxonomic scope" value="Eukaryota"/>
</dbReference>
<evidence type="ECO:0000259" key="7">
    <source>
        <dbReference type="Pfam" id="PF07687"/>
    </source>
</evidence>
<gene>
    <name evidence="8" type="ordered locus">PAS_chr1-1_0127</name>
</gene>
<sequence>MKFHSIVFTFSLVLSSLALSIPWVSDHMVQHLFADPSISKGPDVDLVGLHKHLVSIKSLSGYEQEVVSWLADYLASRGLTVELNKVEDETERYNLYAYLGTTRNTKVVLTSHLDTVPPYLPYKVEEGGYIFGRGSCDAKGSVAAQVIAFLNLLEEGSIKEGDVSLLYVVGEEIGGDGMRTASKTLGAKWDTAIFGEPTENKLAIGHKGIALFDLKITGKSCHSGYPELGIDADAMLVQILHKLLFETSWPVSDLLGNSTVNAGQINGGVAANVISSEAHAKVLIRVAKDIDAVEKLIYEAIAPFEEYTDITFHSKEDATFLDYKVEGFENYIAAYSTDVPFLVTGSNLTRYLYGPGSIMVAHGPDEMVKVSDLQDSVDGYKRLVSVSL</sequence>
<dbReference type="GO" id="GO:0046872">
    <property type="term" value="F:metal ion binding"/>
    <property type="evidence" value="ECO:0007669"/>
    <property type="project" value="UniProtKB-KW"/>
</dbReference>
<dbReference type="GeneID" id="8197250"/>
<dbReference type="InterPro" id="IPR036264">
    <property type="entry name" value="Bact_exopeptidase_dim_dom"/>
</dbReference>
<evidence type="ECO:0000256" key="2">
    <source>
        <dbReference type="ARBA" id="ARBA00006247"/>
    </source>
</evidence>
<dbReference type="Pfam" id="PF01546">
    <property type="entry name" value="Peptidase_M20"/>
    <property type="match status" value="1"/>
</dbReference>
<evidence type="ECO:0000313" key="9">
    <source>
        <dbReference type="Proteomes" id="UP000000314"/>
    </source>
</evidence>
<dbReference type="OMA" id="AWESVIF"/>
<dbReference type="CDD" id="cd05652">
    <property type="entry name" value="M20_ArgE_DapE-like_fungal"/>
    <property type="match status" value="1"/>
</dbReference>
<comment type="cofactor">
    <cofactor evidence="1">
        <name>Zn(2+)</name>
        <dbReference type="ChEBI" id="CHEBI:29105"/>
    </cofactor>
</comment>
<keyword evidence="5" id="KW-0862">Zinc</keyword>
<feature type="domain" description="Peptidase M20 dimerisation" evidence="7">
    <location>
        <begin position="204"/>
        <end position="299"/>
    </location>
</feature>
<dbReference type="OrthoDB" id="3064516at2759"/>
<dbReference type="KEGG" id="ppa:PAS_chr1-1_0127"/>
<dbReference type="InterPro" id="IPR050072">
    <property type="entry name" value="Peptidase_M20A"/>
</dbReference>
<dbReference type="EMBL" id="FN392319">
    <property type="protein sequence ID" value="CAY67488.1"/>
    <property type="molecule type" value="Genomic_DNA"/>
</dbReference>
<dbReference type="SUPFAM" id="SSF53187">
    <property type="entry name" value="Zn-dependent exopeptidases"/>
    <property type="match status" value="1"/>
</dbReference>
<keyword evidence="4" id="KW-0378">Hydrolase</keyword>
<comment type="similarity">
    <text evidence="2">Belongs to the peptidase M20A family.</text>
</comment>
<protein>
    <recommendedName>
        <fullName evidence="7">Peptidase M20 dimerisation domain-containing protein</fullName>
    </recommendedName>
</protein>
<reference evidence="8 9" key="1">
    <citation type="journal article" date="2009" name="Nat. Biotechnol.">
        <title>Genome sequence of the recombinant protein production host Pichia pastoris.</title>
        <authorList>
            <person name="De Schutter K."/>
            <person name="Lin Y.C."/>
            <person name="Tiels P."/>
            <person name="Van Hecke A."/>
            <person name="Glinka S."/>
            <person name="Weber-Lehmann J."/>
            <person name="Rouze P."/>
            <person name="Van de Peer Y."/>
            <person name="Callewaert N."/>
        </authorList>
    </citation>
    <scope>NUCLEOTIDE SEQUENCE [LARGE SCALE GENOMIC DNA]</scope>
    <source>
        <strain evidence="9">GS115 / ATCC 20864</strain>
    </source>
</reference>
<keyword evidence="9" id="KW-1185">Reference proteome</keyword>
<organism evidence="8 9">
    <name type="scientific">Komagataella phaffii (strain GS115 / ATCC 20864)</name>
    <name type="common">Yeast</name>
    <name type="synonym">Pichia pastoris</name>
    <dbReference type="NCBI Taxonomy" id="644223"/>
    <lineage>
        <taxon>Eukaryota</taxon>
        <taxon>Fungi</taxon>
        <taxon>Dikarya</taxon>
        <taxon>Ascomycota</taxon>
        <taxon>Saccharomycotina</taxon>
        <taxon>Pichiomycetes</taxon>
        <taxon>Pichiales</taxon>
        <taxon>Pichiaceae</taxon>
        <taxon>Komagataella</taxon>
    </lineage>
</organism>
<dbReference type="PANTHER" id="PTHR43808">
    <property type="entry name" value="ACETYLORNITHINE DEACETYLASE"/>
    <property type="match status" value="1"/>
</dbReference>
<dbReference type="Gene3D" id="3.40.630.10">
    <property type="entry name" value="Zn peptidases"/>
    <property type="match status" value="1"/>
</dbReference>
<dbReference type="HOGENOM" id="CLU_021802_3_0_1"/>
<proteinExistence type="inferred from homology"/>
<keyword evidence="3" id="KW-0479">Metal-binding</keyword>
<dbReference type="RefSeq" id="XP_002489769.1">
    <property type="nucleotide sequence ID" value="XM_002489724.1"/>
</dbReference>
<feature type="chain" id="PRO_5009950851" description="Peptidase M20 dimerisation domain-containing protein" evidence="6">
    <location>
        <begin position="19"/>
        <end position="388"/>
    </location>
</feature>
<dbReference type="InterPro" id="IPR002933">
    <property type="entry name" value="Peptidase_M20"/>
</dbReference>
<evidence type="ECO:0000256" key="3">
    <source>
        <dbReference type="ARBA" id="ARBA00022723"/>
    </source>
</evidence>
<dbReference type="STRING" id="644223.C4QW65"/>
<dbReference type="SMR" id="C4QW65"/>
<dbReference type="SUPFAM" id="SSF55031">
    <property type="entry name" value="Bacterial exopeptidase dimerisation domain"/>
    <property type="match status" value="1"/>
</dbReference>
<dbReference type="Proteomes" id="UP000000314">
    <property type="component" value="Chromosome 1"/>
</dbReference>